<keyword evidence="5" id="KW-1185">Reference proteome</keyword>
<dbReference type="Gene3D" id="3.40.50.2020">
    <property type="match status" value="1"/>
</dbReference>
<dbReference type="InterPro" id="IPR029057">
    <property type="entry name" value="PRTase-like"/>
</dbReference>
<evidence type="ECO:0000259" key="3">
    <source>
        <dbReference type="Pfam" id="PF00156"/>
    </source>
</evidence>
<comment type="caution">
    <text evidence="4">The sequence shown here is derived from an EMBL/GenBank/DDBJ whole genome shotgun (WGS) entry which is preliminary data.</text>
</comment>
<dbReference type="PANTHER" id="PTHR43340:SF1">
    <property type="entry name" value="HYPOXANTHINE PHOSPHORIBOSYLTRANSFERASE"/>
    <property type="match status" value="1"/>
</dbReference>
<comment type="catalytic activity">
    <reaction evidence="2">
        <text>IMP + diphosphate = hypoxanthine + 5-phospho-alpha-D-ribose 1-diphosphate</text>
        <dbReference type="Rhea" id="RHEA:17973"/>
        <dbReference type="ChEBI" id="CHEBI:17368"/>
        <dbReference type="ChEBI" id="CHEBI:33019"/>
        <dbReference type="ChEBI" id="CHEBI:58017"/>
        <dbReference type="ChEBI" id="CHEBI:58053"/>
        <dbReference type="EC" id="2.4.2.8"/>
    </reaction>
    <physiologicalReaction direction="right-to-left" evidence="2">
        <dbReference type="Rhea" id="RHEA:17975"/>
    </physiologicalReaction>
</comment>
<comment type="catalytic activity">
    <reaction evidence="1">
        <text>GMP + diphosphate = guanine + 5-phospho-alpha-D-ribose 1-diphosphate</text>
        <dbReference type="Rhea" id="RHEA:25424"/>
        <dbReference type="ChEBI" id="CHEBI:16235"/>
        <dbReference type="ChEBI" id="CHEBI:33019"/>
        <dbReference type="ChEBI" id="CHEBI:58017"/>
        <dbReference type="ChEBI" id="CHEBI:58115"/>
        <dbReference type="EC" id="2.4.2.8"/>
    </reaction>
    <physiologicalReaction direction="right-to-left" evidence="1">
        <dbReference type="Rhea" id="RHEA:25426"/>
    </physiologicalReaction>
</comment>
<dbReference type="GO" id="GO:0016757">
    <property type="term" value="F:glycosyltransferase activity"/>
    <property type="evidence" value="ECO:0007669"/>
    <property type="project" value="UniProtKB-KW"/>
</dbReference>
<reference evidence="4 5" key="1">
    <citation type="journal article" date="2019" name="Int. J. Syst. Evol. Microbiol.">
        <title>The Global Catalogue of Microorganisms (GCM) 10K type strain sequencing project: providing services to taxonomists for standard genome sequencing and annotation.</title>
        <authorList>
            <consortium name="The Broad Institute Genomics Platform"/>
            <consortium name="The Broad Institute Genome Sequencing Center for Infectious Disease"/>
            <person name="Wu L."/>
            <person name="Ma J."/>
        </authorList>
    </citation>
    <scope>NUCLEOTIDE SEQUENCE [LARGE SCALE GENOMIC DNA]</scope>
    <source>
        <strain evidence="4 5">JCM 15089</strain>
    </source>
</reference>
<dbReference type="Proteomes" id="UP001499951">
    <property type="component" value="Unassembled WGS sequence"/>
</dbReference>
<evidence type="ECO:0000313" key="5">
    <source>
        <dbReference type="Proteomes" id="UP001499951"/>
    </source>
</evidence>
<gene>
    <name evidence="4" type="primary">hpt</name>
    <name evidence="4" type="ORF">GCM10008942_33680</name>
</gene>
<accession>A0ABN1F4B5</accession>
<dbReference type="RefSeq" id="WP_166935219.1">
    <property type="nucleotide sequence ID" value="NZ_BAAADD010000009.1"/>
</dbReference>
<protein>
    <submittedName>
        <fullName evidence="4">Hypoxanthine phosphoribosyltransferase</fullName>
    </submittedName>
</protein>
<name>A0ABN1F4B5_9PROT</name>
<evidence type="ECO:0000256" key="2">
    <source>
        <dbReference type="ARBA" id="ARBA00049402"/>
    </source>
</evidence>
<dbReference type="SUPFAM" id="SSF53271">
    <property type="entry name" value="PRTase-like"/>
    <property type="match status" value="1"/>
</dbReference>
<dbReference type="InterPro" id="IPR000836">
    <property type="entry name" value="PRTase_dom"/>
</dbReference>
<keyword evidence="4" id="KW-0808">Transferase</keyword>
<sequence>MRRTILYSEEQIAERVKALAHDIAHGPVVPHVAVPILVGAYVFAADLLRALAVEGISIPTEFLWLRSYVGHQSTKNVKILIGPNEAYRGKNVLIIDGVLDGGHTMKKAKELALEYGATGVISAVVVDKLLPTAIAKADYACFTGTTEFIVGYGMDDSGDHRALPYIAKCE</sequence>
<evidence type="ECO:0000313" key="4">
    <source>
        <dbReference type="EMBL" id="GAA0582036.1"/>
    </source>
</evidence>
<evidence type="ECO:0000256" key="1">
    <source>
        <dbReference type="ARBA" id="ARBA00048811"/>
    </source>
</evidence>
<dbReference type="Pfam" id="PF00156">
    <property type="entry name" value="Pribosyltran"/>
    <property type="match status" value="1"/>
</dbReference>
<feature type="domain" description="Phosphoribosyltransferase" evidence="3">
    <location>
        <begin position="6"/>
        <end position="156"/>
    </location>
</feature>
<keyword evidence="4" id="KW-0328">Glycosyltransferase</keyword>
<dbReference type="EMBL" id="BAAADD010000009">
    <property type="protein sequence ID" value="GAA0582036.1"/>
    <property type="molecule type" value="Genomic_DNA"/>
</dbReference>
<dbReference type="CDD" id="cd06223">
    <property type="entry name" value="PRTases_typeI"/>
    <property type="match status" value="1"/>
</dbReference>
<dbReference type="PANTHER" id="PTHR43340">
    <property type="entry name" value="HYPOXANTHINE-GUANINE PHOSPHORIBOSYLTRANSFERASE"/>
    <property type="match status" value="1"/>
</dbReference>
<organism evidence="4 5">
    <name type="scientific">Rhizomicrobium electricum</name>
    <dbReference type="NCBI Taxonomy" id="480070"/>
    <lineage>
        <taxon>Bacteria</taxon>
        <taxon>Pseudomonadati</taxon>
        <taxon>Pseudomonadota</taxon>
        <taxon>Alphaproteobacteria</taxon>
        <taxon>Micropepsales</taxon>
        <taxon>Micropepsaceae</taxon>
        <taxon>Rhizomicrobium</taxon>
    </lineage>
</organism>
<dbReference type="InterPro" id="IPR050408">
    <property type="entry name" value="HGPRT"/>
</dbReference>
<proteinExistence type="predicted"/>